<protein>
    <submittedName>
        <fullName evidence="1">Uncharacterized protein</fullName>
    </submittedName>
</protein>
<organism evidence="1 2">
    <name type="scientific">Portunus trituberculatus</name>
    <name type="common">Swimming crab</name>
    <name type="synonym">Neptunus trituberculatus</name>
    <dbReference type="NCBI Taxonomy" id="210409"/>
    <lineage>
        <taxon>Eukaryota</taxon>
        <taxon>Metazoa</taxon>
        <taxon>Ecdysozoa</taxon>
        <taxon>Arthropoda</taxon>
        <taxon>Crustacea</taxon>
        <taxon>Multicrustacea</taxon>
        <taxon>Malacostraca</taxon>
        <taxon>Eumalacostraca</taxon>
        <taxon>Eucarida</taxon>
        <taxon>Decapoda</taxon>
        <taxon>Pleocyemata</taxon>
        <taxon>Brachyura</taxon>
        <taxon>Eubrachyura</taxon>
        <taxon>Portunoidea</taxon>
        <taxon>Portunidae</taxon>
        <taxon>Portuninae</taxon>
        <taxon>Portunus</taxon>
    </lineage>
</organism>
<reference evidence="1 2" key="1">
    <citation type="submission" date="2019-05" db="EMBL/GenBank/DDBJ databases">
        <title>Another draft genome of Portunus trituberculatus and its Hox gene families provides insights of decapod evolution.</title>
        <authorList>
            <person name="Jeong J.-H."/>
            <person name="Song I."/>
            <person name="Kim S."/>
            <person name="Choi T."/>
            <person name="Kim D."/>
            <person name="Ryu S."/>
            <person name="Kim W."/>
        </authorList>
    </citation>
    <scope>NUCLEOTIDE SEQUENCE [LARGE SCALE GENOMIC DNA]</scope>
    <source>
        <tissue evidence="1">Muscle</tissue>
    </source>
</reference>
<gene>
    <name evidence="1" type="ORF">E2C01_050535</name>
</gene>
<dbReference type="Proteomes" id="UP000324222">
    <property type="component" value="Unassembled WGS sequence"/>
</dbReference>
<keyword evidence="2" id="KW-1185">Reference proteome</keyword>
<dbReference type="EMBL" id="VSRR010014043">
    <property type="protein sequence ID" value="MPC56574.1"/>
    <property type="molecule type" value="Genomic_DNA"/>
</dbReference>
<name>A0A5B7GJ82_PORTR</name>
<dbReference type="AlphaFoldDB" id="A0A5B7GJ82"/>
<accession>A0A5B7GJ82</accession>
<comment type="caution">
    <text evidence="1">The sequence shown here is derived from an EMBL/GenBank/DDBJ whole genome shotgun (WGS) entry which is preliminary data.</text>
</comment>
<evidence type="ECO:0000313" key="1">
    <source>
        <dbReference type="EMBL" id="MPC56574.1"/>
    </source>
</evidence>
<sequence length="133" mass="15152">MERSDGSAVRLSISSQNPKYYSEHRLKTLTLKSQSIDTRYRKRDTESLLQRGDLQCARVADPNRYTGVGQERASDASDLLSLTQPRQNLPPCGPSLRGAPLRTLTRLKGRKRVRERKGQVAFRFLHALSNHYV</sequence>
<evidence type="ECO:0000313" key="2">
    <source>
        <dbReference type="Proteomes" id="UP000324222"/>
    </source>
</evidence>
<proteinExistence type="predicted"/>